<reference evidence="3 4" key="1">
    <citation type="submission" date="2023-06" db="EMBL/GenBank/DDBJ databases">
        <title>Roseiconus lacunae JC819 isolated from Gulf of Mannar region, Tamil Nadu.</title>
        <authorList>
            <person name="Pk S."/>
            <person name="Ch S."/>
            <person name="Ch V.R."/>
        </authorList>
    </citation>
    <scope>NUCLEOTIDE SEQUENCE [LARGE SCALE GENOMIC DNA]</scope>
    <source>
        <strain evidence="3 4">JC819</strain>
    </source>
</reference>
<accession>A0ABT7PEA2</accession>
<organism evidence="3 4">
    <name type="scientific">Roseiconus lacunae</name>
    <dbReference type="NCBI Taxonomy" id="2605694"/>
    <lineage>
        <taxon>Bacteria</taxon>
        <taxon>Pseudomonadati</taxon>
        <taxon>Planctomycetota</taxon>
        <taxon>Planctomycetia</taxon>
        <taxon>Pirellulales</taxon>
        <taxon>Pirellulaceae</taxon>
        <taxon>Roseiconus</taxon>
    </lineage>
</organism>
<dbReference type="PANTHER" id="PTHR35889:SF3">
    <property type="entry name" value="F-BOX DOMAIN-CONTAINING PROTEIN"/>
    <property type="match status" value="1"/>
</dbReference>
<dbReference type="Pfam" id="PF07583">
    <property type="entry name" value="PSCyt2"/>
    <property type="match status" value="1"/>
</dbReference>
<evidence type="ECO:0000313" key="4">
    <source>
        <dbReference type="Proteomes" id="UP001239462"/>
    </source>
</evidence>
<proteinExistence type="predicted"/>
<comment type="caution">
    <text evidence="3">The sequence shown here is derived from an EMBL/GenBank/DDBJ whole genome shotgun (WGS) entry which is preliminary data.</text>
</comment>
<dbReference type="InterPro" id="IPR011444">
    <property type="entry name" value="DUF1549"/>
</dbReference>
<feature type="domain" description="DUF1549" evidence="1">
    <location>
        <begin position="240"/>
        <end position="424"/>
    </location>
</feature>
<dbReference type="PROSITE" id="PS51257">
    <property type="entry name" value="PROKAR_LIPOPROTEIN"/>
    <property type="match status" value="1"/>
</dbReference>
<dbReference type="RefSeq" id="WP_289162253.1">
    <property type="nucleotide sequence ID" value="NZ_JASZZN010000002.1"/>
</dbReference>
<dbReference type="InterPro" id="IPR022655">
    <property type="entry name" value="DUF1553"/>
</dbReference>
<evidence type="ECO:0000313" key="3">
    <source>
        <dbReference type="EMBL" id="MDM4014546.1"/>
    </source>
</evidence>
<dbReference type="Pfam" id="PF07587">
    <property type="entry name" value="PSD1"/>
    <property type="match status" value="1"/>
</dbReference>
<dbReference type="Gene3D" id="2.60.40.1080">
    <property type="match status" value="1"/>
</dbReference>
<sequence length="732" mass="81563">MSLRIPLICSIAWCHFFGFIFGCSQLNAEDRTVDFRNQILAHLTRHGCNAGACHGAALGRGGFKLSLYGSDPPADYDAIVRQVGGRRINLAEPTLSLLLLKATESVEHTGGLRFDDQSESARSIRDWIATGASYRSSRTFDRVEVSPHRSVVRDETQQTQIKAVAHFTDGSTADVTNLTVLAAEDPSAVSIDEQGRATVHRAGRHVVVARYLNEAVPIELLRPFDQPFKDSADTNDEHFIDREINAMLATLRLNGEPPSDRWALRRRLSLNLVGRLPDFVELPIGCHDLTGTDRDAVAAYVDALMQTDAFADYWTFQLASLLRVRQHNDDRQAIETYHRWLRQQVADGFDYREFATALIGALGDSRDVGPANFYRTANGPRPMTEFVSEVFLASRLRCANCHDHPLDHWTQDDYHGIAAIFAKVSGGRQIGLNPRGNVTHPVTLLPAAMRLPNGESLSDRGAADGNSGDPRRQFARWLTSPENPYFANAIVNRLWKHMMGRGLVEPVDDFRATNPATHPQLLRVLAADFVSHGYDLRRTLKQIAISTTFARSGRKSGTRADTQFYSHRLSTPMSPEVLADAISDVVGVSEPFGQVAVGTRAIELIDPETSSTTLDVLGRCDRKSSCEAEVQTGKSLAQKLHLLNGPLLNSRLFAMGSRLDTSFNVYAADPIVDDLKIVDQFYRVALSRPMTSREQTYWKQQRHSLEDAAARKAWLEDFVWSLLNSEEFHSIR</sequence>
<dbReference type="EMBL" id="JASZZN010000002">
    <property type="protein sequence ID" value="MDM4014546.1"/>
    <property type="molecule type" value="Genomic_DNA"/>
</dbReference>
<gene>
    <name evidence="3" type="ORF">QTN89_03820</name>
</gene>
<name>A0ABT7PEA2_9BACT</name>
<keyword evidence="4" id="KW-1185">Reference proteome</keyword>
<evidence type="ECO:0000259" key="2">
    <source>
        <dbReference type="Pfam" id="PF07587"/>
    </source>
</evidence>
<protein>
    <submittedName>
        <fullName evidence="3">DUF1553 domain-containing protein</fullName>
    </submittedName>
</protein>
<dbReference type="PANTHER" id="PTHR35889">
    <property type="entry name" value="CYCLOINULO-OLIGOSACCHARIDE FRUCTANOTRANSFERASE-RELATED"/>
    <property type="match status" value="1"/>
</dbReference>
<dbReference type="Proteomes" id="UP001239462">
    <property type="component" value="Unassembled WGS sequence"/>
</dbReference>
<feature type="domain" description="DUF1553" evidence="2">
    <location>
        <begin position="471"/>
        <end position="697"/>
    </location>
</feature>
<evidence type="ECO:0000259" key="1">
    <source>
        <dbReference type="Pfam" id="PF07583"/>
    </source>
</evidence>